<gene>
    <name evidence="2" type="ORF">RGLFYP19_02041</name>
</gene>
<evidence type="ECO:0000259" key="1">
    <source>
        <dbReference type="Pfam" id="PF01609"/>
    </source>
</evidence>
<accession>A0A6N3E8J8</accession>
<name>A0A6N3E8J8_MEDGN</name>
<protein>
    <submittedName>
        <fullName evidence="2">Transposase DDE domain protein</fullName>
    </submittedName>
</protein>
<dbReference type="EMBL" id="CACRUK010000031">
    <property type="protein sequence ID" value="VYU37390.1"/>
    <property type="molecule type" value="Genomic_DNA"/>
</dbReference>
<reference evidence="2" key="1">
    <citation type="submission" date="2019-11" db="EMBL/GenBank/DDBJ databases">
        <authorList>
            <person name="Feng L."/>
        </authorList>
    </citation>
    <scope>NUCLEOTIDE SEQUENCE</scope>
    <source>
        <strain evidence="2">RgnavusLFYP19</strain>
    </source>
</reference>
<dbReference type="Pfam" id="PF01609">
    <property type="entry name" value="DDE_Tnp_1"/>
    <property type="match status" value="1"/>
</dbReference>
<evidence type="ECO:0000313" key="2">
    <source>
        <dbReference type="EMBL" id="VYU37390.1"/>
    </source>
</evidence>
<proteinExistence type="predicted"/>
<dbReference type="AlphaFoldDB" id="A0A6N3E8J8"/>
<dbReference type="RefSeq" id="WP_156729823.1">
    <property type="nucleotide sequence ID" value="NZ_CACRUK010000031.1"/>
</dbReference>
<organism evidence="2">
    <name type="scientific">Mediterraneibacter gnavus</name>
    <name type="common">Ruminococcus gnavus</name>
    <dbReference type="NCBI Taxonomy" id="33038"/>
    <lineage>
        <taxon>Bacteria</taxon>
        <taxon>Bacillati</taxon>
        <taxon>Bacillota</taxon>
        <taxon>Clostridia</taxon>
        <taxon>Lachnospirales</taxon>
        <taxon>Lachnospiraceae</taxon>
        <taxon>Mediterraneibacter</taxon>
    </lineage>
</organism>
<dbReference type="InterPro" id="IPR002559">
    <property type="entry name" value="Transposase_11"/>
</dbReference>
<feature type="domain" description="Transposase IS4-like" evidence="1">
    <location>
        <begin position="249"/>
        <end position="473"/>
    </location>
</feature>
<sequence>MLPVNSGGHTAYQNFVTENLRKYYPNPNALARSTWDIIERFWNLDLSYTDELLADKYSKFGPVPRTPSCMQRSYLLSIDFKVSSLTQWAAQLKINPLYAILSGFEFGDTPGVGTFYDFLNRLWDSAEDNLSSHEHPLKKKKVKKPKKKGEKAESVEKITVAELLPQLENTTFYLDEQPYASLFKIYKQEFLDVSVSKNLIHPNSLALAGDGTPVLTSHRERKKRICDCKEKGILNCDCNRYYSQPDCDIGWDSSNDRWYHGYDLYMLVDSQSDLPVFPLFSCASKHDSHGFLHTFFRMKSFLPDYTVSKILLDSAHDAMAYYQYFKRENITPFIDLNGKGGRPPVYKNDFTIDTDGVPICPAGQRMHRDGGEAAKGRMKFKCPEMHRKNGCISCTCETPCSDAKYGRTVHLVLKDNPRLFNDPPRSSKEWKLDYNARTSVERSNKREKIAFNLESGRHRSTKMWYCRLYHILMLQHLDAWDLPTESPLKKLIQQTA</sequence>